<organism evidence="1 2">
    <name type="scientific">Pendulispora rubella</name>
    <dbReference type="NCBI Taxonomy" id="2741070"/>
    <lineage>
        <taxon>Bacteria</taxon>
        <taxon>Pseudomonadati</taxon>
        <taxon>Myxococcota</taxon>
        <taxon>Myxococcia</taxon>
        <taxon>Myxococcales</taxon>
        <taxon>Sorangiineae</taxon>
        <taxon>Pendulisporaceae</taxon>
        <taxon>Pendulispora</taxon>
    </lineage>
</organism>
<name>A0ABZ2KTB4_9BACT</name>
<dbReference type="RefSeq" id="WP_394840496.1">
    <property type="nucleotide sequence ID" value="NZ_CP089929.1"/>
</dbReference>
<protein>
    <recommendedName>
        <fullName evidence="3">Exo-alpha-sialidase</fullName>
    </recommendedName>
</protein>
<dbReference type="Proteomes" id="UP001374803">
    <property type="component" value="Chromosome"/>
</dbReference>
<gene>
    <name evidence="1" type="ORF">LVJ94_30825</name>
</gene>
<keyword evidence="2" id="KW-1185">Reference proteome</keyword>
<dbReference type="EMBL" id="CP089983">
    <property type="protein sequence ID" value="WXB01300.1"/>
    <property type="molecule type" value="Genomic_DNA"/>
</dbReference>
<accession>A0ABZ2KTB4</accession>
<evidence type="ECO:0000313" key="2">
    <source>
        <dbReference type="Proteomes" id="UP001374803"/>
    </source>
</evidence>
<proteinExistence type="predicted"/>
<evidence type="ECO:0008006" key="3">
    <source>
        <dbReference type="Google" id="ProtNLM"/>
    </source>
</evidence>
<evidence type="ECO:0000313" key="1">
    <source>
        <dbReference type="EMBL" id="WXB01300.1"/>
    </source>
</evidence>
<reference evidence="1" key="1">
    <citation type="submission" date="2021-12" db="EMBL/GenBank/DDBJ databases">
        <title>Discovery of the Pendulisporaceae a myxobacterial family with distinct sporulation behavior and unique specialized metabolism.</title>
        <authorList>
            <person name="Garcia R."/>
            <person name="Popoff A."/>
            <person name="Bader C.D."/>
            <person name="Loehr J."/>
            <person name="Walesch S."/>
            <person name="Walt C."/>
            <person name="Boldt J."/>
            <person name="Bunk B."/>
            <person name="Haeckl F.J.F.P.J."/>
            <person name="Gunesch A.P."/>
            <person name="Birkelbach J."/>
            <person name="Nuebel U."/>
            <person name="Pietschmann T."/>
            <person name="Bach T."/>
            <person name="Mueller R."/>
        </authorList>
    </citation>
    <scope>NUCLEOTIDE SEQUENCE</scope>
    <source>
        <strain evidence="1">MSr11367</strain>
    </source>
</reference>
<sequence length="266" mass="29266">MLLDPRGRLVVASTLAQRLPDYEYKMDVLVQRWSGTGWAPLGSLIPDREGPVLALDANSKPFVACAQRLHGETVTFNVMVYSFDGKDTWSPLGGPVNDSPTDRLNPYLVVDHTGVPHVTYTDPLPQIRKWTGSRWVEVNANPWINGAYLRWLEIAFDDSGRLFGLGGFSDDTVRVLMFNGSDWVPVGDSFGNQIPAHTLVAGHDGHLFAIVYEGPYDESFRVADITAAGWTKSDWPVEGFGGPLAVDPDNVPVVVSSKFGVLRPNR</sequence>